<dbReference type="NCBIfam" id="TIGR00879">
    <property type="entry name" value="SP"/>
    <property type="match status" value="1"/>
</dbReference>
<accession>A0ABQ8W2X7</accession>
<evidence type="ECO:0000256" key="6">
    <source>
        <dbReference type="ARBA" id="ARBA00023136"/>
    </source>
</evidence>
<feature type="transmembrane region" description="Helical" evidence="9">
    <location>
        <begin position="305"/>
        <end position="329"/>
    </location>
</feature>
<dbReference type="InterPro" id="IPR036259">
    <property type="entry name" value="MFS_trans_sf"/>
</dbReference>
<dbReference type="InterPro" id="IPR050814">
    <property type="entry name" value="Myo-inositol_Transporter"/>
</dbReference>
<dbReference type="EMBL" id="JAPVEB010000010">
    <property type="protein sequence ID" value="KAJ5255014.1"/>
    <property type="molecule type" value="Genomic_DNA"/>
</dbReference>
<proteinExistence type="inferred from homology"/>
<evidence type="ECO:0000256" key="3">
    <source>
        <dbReference type="ARBA" id="ARBA00022448"/>
    </source>
</evidence>
<dbReference type="InterPro" id="IPR003663">
    <property type="entry name" value="Sugar/inositol_transpt"/>
</dbReference>
<evidence type="ECO:0000256" key="2">
    <source>
        <dbReference type="ARBA" id="ARBA00010992"/>
    </source>
</evidence>
<feature type="domain" description="Major facilitator superfamily (MFS) profile" evidence="10">
    <location>
        <begin position="57"/>
        <end position="501"/>
    </location>
</feature>
<evidence type="ECO:0000256" key="7">
    <source>
        <dbReference type="RuleBase" id="RU003346"/>
    </source>
</evidence>
<dbReference type="PANTHER" id="PTHR48020">
    <property type="entry name" value="PROTON MYO-INOSITOL COTRANSPORTER"/>
    <property type="match status" value="1"/>
</dbReference>
<evidence type="ECO:0000256" key="9">
    <source>
        <dbReference type="SAM" id="Phobius"/>
    </source>
</evidence>
<comment type="similarity">
    <text evidence="2 7">Belongs to the major facilitator superfamily. Sugar transporter (TC 2.A.1.1) family.</text>
</comment>
<keyword evidence="12" id="KW-1185">Reference proteome</keyword>
<dbReference type="InterPro" id="IPR020846">
    <property type="entry name" value="MFS_dom"/>
</dbReference>
<comment type="caution">
    <text evidence="11">The sequence shown here is derived from an EMBL/GenBank/DDBJ whole genome shotgun (WGS) entry which is preliminary data.</text>
</comment>
<feature type="transmembrane region" description="Helical" evidence="9">
    <location>
        <begin position="341"/>
        <end position="362"/>
    </location>
</feature>
<organism evidence="11 12">
    <name type="scientific">Penicillium chrysogenum</name>
    <name type="common">Penicillium notatum</name>
    <dbReference type="NCBI Taxonomy" id="5076"/>
    <lineage>
        <taxon>Eukaryota</taxon>
        <taxon>Fungi</taxon>
        <taxon>Dikarya</taxon>
        <taxon>Ascomycota</taxon>
        <taxon>Pezizomycotina</taxon>
        <taxon>Eurotiomycetes</taxon>
        <taxon>Eurotiomycetidae</taxon>
        <taxon>Eurotiales</taxon>
        <taxon>Aspergillaceae</taxon>
        <taxon>Penicillium</taxon>
        <taxon>Penicillium chrysogenum species complex</taxon>
    </lineage>
</organism>
<evidence type="ECO:0000256" key="8">
    <source>
        <dbReference type="SAM" id="MobiDB-lite"/>
    </source>
</evidence>
<dbReference type="InterPro" id="IPR005828">
    <property type="entry name" value="MFS_sugar_transport-like"/>
</dbReference>
<dbReference type="SUPFAM" id="SSF103473">
    <property type="entry name" value="MFS general substrate transporter"/>
    <property type="match status" value="1"/>
</dbReference>
<evidence type="ECO:0000259" key="10">
    <source>
        <dbReference type="PROSITE" id="PS50850"/>
    </source>
</evidence>
<evidence type="ECO:0000256" key="5">
    <source>
        <dbReference type="ARBA" id="ARBA00022989"/>
    </source>
</evidence>
<gene>
    <name evidence="11" type="ORF">N7505_010165</name>
</gene>
<keyword evidence="5 9" id="KW-1133">Transmembrane helix</keyword>
<feature type="transmembrane region" description="Helical" evidence="9">
    <location>
        <begin position="125"/>
        <end position="145"/>
    </location>
</feature>
<feature type="transmembrane region" description="Helical" evidence="9">
    <location>
        <begin position="151"/>
        <end position="172"/>
    </location>
</feature>
<dbReference type="PROSITE" id="PS00217">
    <property type="entry name" value="SUGAR_TRANSPORT_2"/>
    <property type="match status" value="1"/>
</dbReference>
<feature type="transmembrane region" description="Helical" evidence="9">
    <location>
        <begin position="406"/>
        <end position="426"/>
    </location>
</feature>
<dbReference type="Gene3D" id="1.20.1250.20">
    <property type="entry name" value="MFS general substrate transporter like domains"/>
    <property type="match status" value="1"/>
</dbReference>
<feature type="transmembrane region" description="Helical" evidence="9">
    <location>
        <begin position="99"/>
        <end position="118"/>
    </location>
</feature>
<sequence>MWPLNSKKDDNDTKIANPEPETKDDLESAHIEKIDASIDNIATSIDNLPVSWFVWLAALTASMAGLLFGYDTGIISGVLVVLGNSLDGRPATSSEKEMITSLCSGGAFIGAIFAGNTADRFGRKMAIYLGCILFIAGAVLQAAAYTIVQMAIGRLVIGFGVGCGAMVLPLYVAEIAPAKARGKLIGLNNMSITGGQVISYAIGAAFASVPHGWRYMVGLGGVPAVVLGVLMPFCPESPRHLAYNGRRDEARVVLRKIYAKATEDQIDAVLLSICTACDQAREINESGSRFSKIKKLHTVPSNLRALVSACGLMVISQLSGFNALMYYSATLFSLVGFDNPTAVGLVVAGTNFIMTFVNMMVIDGMGRRKLLLSTVWGMSVGMVAIAVAFRWIPINMETMEVATTGISPAAIAVLVFIIWFVVFYGVSVGNTAWMSTDFFPLEVRAMGTMWLTCSNWGANVIISSTFLSMMKAWTTSGAFGFFAAICGLGYIWIYFFYPEVSGLVLEEVKEVFEHGFGVDYARQLRKERKDIIEERMKTQEKPIAVGH</sequence>
<dbReference type="InterPro" id="IPR005829">
    <property type="entry name" value="Sugar_transporter_CS"/>
</dbReference>
<keyword evidence="6 9" id="KW-0472">Membrane</keyword>
<evidence type="ECO:0000313" key="12">
    <source>
        <dbReference type="Proteomes" id="UP001220256"/>
    </source>
</evidence>
<comment type="subcellular location">
    <subcellularLocation>
        <location evidence="1">Membrane</location>
        <topology evidence="1">Multi-pass membrane protein</topology>
    </subcellularLocation>
</comment>
<reference evidence="11 12" key="1">
    <citation type="journal article" date="2023" name="IMA Fungus">
        <title>Comparative genomic study of the Penicillium genus elucidates a diverse pangenome and 15 lateral gene transfer events.</title>
        <authorList>
            <person name="Petersen C."/>
            <person name="Sorensen T."/>
            <person name="Nielsen M.R."/>
            <person name="Sondergaard T.E."/>
            <person name="Sorensen J.L."/>
            <person name="Fitzpatrick D.A."/>
            <person name="Frisvad J.C."/>
            <person name="Nielsen K.L."/>
        </authorList>
    </citation>
    <scope>NUCLEOTIDE SEQUENCE [LARGE SCALE GENOMIC DNA]</scope>
    <source>
        <strain evidence="11 12">IBT 3361</strain>
    </source>
</reference>
<keyword evidence="3 7" id="KW-0813">Transport</keyword>
<feature type="transmembrane region" description="Helical" evidence="9">
    <location>
        <begin position="213"/>
        <end position="234"/>
    </location>
</feature>
<dbReference type="PANTHER" id="PTHR48020:SF22">
    <property type="entry name" value="MAJOR FACILITATOR SUPERFAMILY (MFS) PROFILE DOMAIN-CONTAINING PROTEIN-RELATED"/>
    <property type="match status" value="1"/>
</dbReference>
<name>A0ABQ8W2X7_PENCH</name>
<dbReference type="PRINTS" id="PR00171">
    <property type="entry name" value="SUGRTRNSPORT"/>
</dbReference>
<feature type="transmembrane region" description="Helical" evidence="9">
    <location>
        <begin position="52"/>
        <end position="79"/>
    </location>
</feature>
<evidence type="ECO:0000256" key="4">
    <source>
        <dbReference type="ARBA" id="ARBA00022692"/>
    </source>
</evidence>
<dbReference type="PROSITE" id="PS00216">
    <property type="entry name" value="SUGAR_TRANSPORT_1"/>
    <property type="match status" value="1"/>
</dbReference>
<feature type="transmembrane region" description="Helical" evidence="9">
    <location>
        <begin position="374"/>
        <end position="394"/>
    </location>
</feature>
<dbReference type="Pfam" id="PF00083">
    <property type="entry name" value="Sugar_tr"/>
    <property type="match status" value="1"/>
</dbReference>
<keyword evidence="4 9" id="KW-0812">Transmembrane</keyword>
<evidence type="ECO:0000313" key="11">
    <source>
        <dbReference type="EMBL" id="KAJ5255014.1"/>
    </source>
</evidence>
<dbReference type="PROSITE" id="PS50850">
    <property type="entry name" value="MFS"/>
    <property type="match status" value="1"/>
</dbReference>
<feature type="transmembrane region" description="Helical" evidence="9">
    <location>
        <begin position="479"/>
        <end position="497"/>
    </location>
</feature>
<feature type="transmembrane region" description="Helical" evidence="9">
    <location>
        <begin position="184"/>
        <end position="207"/>
    </location>
</feature>
<dbReference type="Proteomes" id="UP001220256">
    <property type="component" value="Unassembled WGS sequence"/>
</dbReference>
<protein>
    <recommendedName>
        <fullName evidence="10">Major facilitator superfamily (MFS) profile domain-containing protein</fullName>
    </recommendedName>
</protein>
<evidence type="ECO:0000256" key="1">
    <source>
        <dbReference type="ARBA" id="ARBA00004141"/>
    </source>
</evidence>
<feature type="compositionally biased region" description="Basic and acidic residues" evidence="8">
    <location>
        <begin position="1"/>
        <end position="13"/>
    </location>
</feature>
<feature type="region of interest" description="Disordered" evidence="8">
    <location>
        <begin position="1"/>
        <end position="26"/>
    </location>
</feature>